<evidence type="ECO:0000256" key="1">
    <source>
        <dbReference type="SAM" id="MobiDB-lite"/>
    </source>
</evidence>
<feature type="region of interest" description="Disordered" evidence="1">
    <location>
        <begin position="1"/>
        <end position="29"/>
    </location>
</feature>
<accession>A0A194V3P1</accession>
<sequence length="64" mass="7127">MAASPRGDSNPKDPSGVSSTSARSRTRRFADYGADELVRRWLLPGSADYRKGFKDRSPPVREMI</sequence>
<gene>
    <name evidence="2" type="ORF">VP1G_10958</name>
</gene>
<reference evidence="3" key="1">
    <citation type="submission" date="2014-12" db="EMBL/GenBank/DDBJ databases">
        <title>Genome Sequence of Valsa Canker Pathogens Uncovers a Specific Adaption of Colonization on Woody Bark.</title>
        <authorList>
            <person name="Yin Z."/>
            <person name="Liu H."/>
            <person name="Gao X."/>
            <person name="Li Z."/>
            <person name="Song N."/>
            <person name="Ke X."/>
            <person name="Dai Q."/>
            <person name="Wu Y."/>
            <person name="Sun Y."/>
            <person name="Xu J.-R."/>
            <person name="Kang Z.K."/>
            <person name="Wang L."/>
            <person name="Huang L."/>
        </authorList>
    </citation>
    <scope>NUCLEOTIDE SEQUENCE [LARGE SCALE GENOMIC DNA]</scope>
    <source>
        <strain evidence="3">SXYL134</strain>
    </source>
</reference>
<keyword evidence="3" id="KW-1185">Reference proteome</keyword>
<dbReference type="EMBL" id="KN714715">
    <property type="protein sequence ID" value="KUI58524.1"/>
    <property type="molecule type" value="Genomic_DNA"/>
</dbReference>
<dbReference type="AlphaFoldDB" id="A0A194V3P1"/>
<evidence type="ECO:0000313" key="3">
    <source>
        <dbReference type="Proteomes" id="UP000078576"/>
    </source>
</evidence>
<proteinExistence type="predicted"/>
<dbReference type="Proteomes" id="UP000078576">
    <property type="component" value="Unassembled WGS sequence"/>
</dbReference>
<name>A0A194V3P1_CYTMA</name>
<organism evidence="2 3">
    <name type="scientific">Cytospora mali</name>
    <name type="common">Apple Valsa canker fungus</name>
    <name type="synonym">Valsa mali</name>
    <dbReference type="NCBI Taxonomy" id="578113"/>
    <lineage>
        <taxon>Eukaryota</taxon>
        <taxon>Fungi</taxon>
        <taxon>Dikarya</taxon>
        <taxon>Ascomycota</taxon>
        <taxon>Pezizomycotina</taxon>
        <taxon>Sordariomycetes</taxon>
        <taxon>Sordariomycetidae</taxon>
        <taxon>Diaporthales</taxon>
        <taxon>Cytosporaceae</taxon>
        <taxon>Cytospora</taxon>
    </lineage>
</organism>
<protein>
    <submittedName>
        <fullName evidence="2">Uncharacterized protein</fullName>
    </submittedName>
</protein>
<evidence type="ECO:0000313" key="2">
    <source>
        <dbReference type="EMBL" id="KUI58524.1"/>
    </source>
</evidence>